<organism evidence="4 5">
    <name type="scientific">Ditylenchus destructor</name>
    <dbReference type="NCBI Taxonomy" id="166010"/>
    <lineage>
        <taxon>Eukaryota</taxon>
        <taxon>Metazoa</taxon>
        <taxon>Ecdysozoa</taxon>
        <taxon>Nematoda</taxon>
        <taxon>Chromadorea</taxon>
        <taxon>Rhabditida</taxon>
        <taxon>Tylenchina</taxon>
        <taxon>Tylenchomorpha</taxon>
        <taxon>Sphaerularioidea</taxon>
        <taxon>Anguinidae</taxon>
        <taxon>Anguininae</taxon>
        <taxon>Ditylenchus</taxon>
    </lineage>
</organism>
<dbReference type="InterPro" id="IPR029071">
    <property type="entry name" value="Ubiquitin-like_domsf"/>
</dbReference>
<dbReference type="CDD" id="cd23807">
    <property type="entry name" value="UEV_UBE2V"/>
    <property type="match status" value="1"/>
</dbReference>
<comment type="caution">
    <text evidence="4">The sequence shown here is derived from an EMBL/GenBank/DDBJ whole genome shotgun (WGS) entry which is preliminary data.</text>
</comment>
<keyword evidence="1" id="KW-0833">Ubl conjugation pathway</keyword>
<evidence type="ECO:0000259" key="3">
    <source>
        <dbReference type="PROSITE" id="PS50127"/>
    </source>
</evidence>
<dbReference type="SUPFAM" id="SSF54236">
    <property type="entry name" value="Ubiquitin-like"/>
    <property type="match status" value="1"/>
</dbReference>
<dbReference type="InterPro" id="IPR016135">
    <property type="entry name" value="UBQ-conjugating_enzyme/RWD"/>
</dbReference>
<dbReference type="GO" id="GO:0030891">
    <property type="term" value="C:VCB complex"/>
    <property type="evidence" value="ECO:0007669"/>
    <property type="project" value="InterPro"/>
</dbReference>
<dbReference type="InterPro" id="IPR000608">
    <property type="entry name" value="UBC"/>
</dbReference>
<sequence>MDNSSHGTIHHMGQFITWDNSSNGQFITRDNSSHGTIHHMGQFITWTIHHTGQFITWDNSSHGTIHHMDNSSHGTIHHILVSFALPAIRHIFYIMSGSSIEVPRNFRLLEELEDGQKGKGDGNISWGLEDDDDMTLTRWTGMVIGPSRTPYESRIYNLRIECGPNYPKDPPTVRFTTKININGINAQSGVVDRRYVPSLRQWNTSCYIKTILEDIRRHLMTAKENMKLPQPPEGSMFPLVKTSVKMTELYFEILHAKTHILCQAKDTSTVSELKKIVEGILKITPDKQTLKKPANESRTEWAALDEKQSLSDAGFSGKNAKADEPAVLALVLPEDNDTANVVPVSTPPPLPEAMRHRDQEFGEAS</sequence>
<dbReference type="Gene3D" id="3.10.20.90">
    <property type="entry name" value="Phosphatidylinositol 3-kinase Catalytic Subunit, Chain A, domain 1"/>
    <property type="match status" value="1"/>
</dbReference>
<gene>
    <name evidence="4" type="ORF">DdX_03932</name>
</gene>
<protein>
    <submittedName>
        <fullName evidence="4">Ubiquitin-conjugating enzyme domain-containing protein</fullName>
    </submittedName>
</protein>
<dbReference type="SUPFAM" id="SSF54495">
    <property type="entry name" value="UBC-like"/>
    <property type="match status" value="1"/>
</dbReference>
<evidence type="ECO:0000313" key="4">
    <source>
        <dbReference type="EMBL" id="KAI1723760.1"/>
    </source>
</evidence>
<dbReference type="Proteomes" id="UP001201812">
    <property type="component" value="Unassembled WGS sequence"/>
</dbReference>
<dbReference type="PANTHER" id="PTHR13248">
    <property type="entry name" value="TRANSCRIPTION ELONGATION FACTOR B POLYPEPTIDE 2"/>
    <property type="match status" value="1"/>
</dbReference>
<dbReference type="Pfam" id="PF00179">
    <property type="entry name" value="UQ_con"/>
    <property type="match status" value="1"/>
</dbReference>
<dbReference type="InterPro" id="IPR039049">
    <property type="entry name" value="ELOB"/>
</dbReference>
<feature type="domain" description="UBC core" evidence="3">
    <location>
        <begin position="103"/>
        <end position="257"/>
    </location>
</feature>
<dbReference type="Gene3D" id="3.10.110.10">
    <property type="entry name" value="Ubiquitin Conjugating Enzyme"/>
    <property type="match status" value="1"/>
</dbReference>
<dbReference type="PANTHER" id="PTHR13248:SF4">
    <property type="entry name" value="ELONGIN B"/>
    <property type="match status" value="1"/>
</dbReference>
<reference evidence="4" key="1">
    <citation type="submission" date="2022-01" db="EMBL/GenBank/DDBJ databases">
        <title>Genome Sequence Resource for Two Populations of Ditylenchus destructor, the Migratory Endoparasitic Phytonematode.</title>
        <authorList>
            <person name="Zhang H."/>
            <person name="Lin R."/>
            <person name="Xie B."/>
        </authorList>
    </citation>
    <scope>NUCLEOTIDE SEQUENCE</scope>
    <source>
        <strain evidence="4">BazhouSP</strain>
    </source>
</reference>
<feature type="region of interest" description="Disordered" evidence="2">
    <location>
        <begin position="338"/>
        <end position="365"/>
    </location>
</feature>
<dbReference type="SMART" id="SM00212">
    <property type="entry name" value="UBCc"/>
    <property type="match status" value="1"/>
</dbReference>
<keyword evidence="5" id="KW-1185">Reference proteome</keyword>
<dbReference type="AlphaFoldDB" id="A0AAD4RBP1"/>
<feature type="compositionally biased region" description="Basic and acidic residues" evidence="2">
    <location>
        <begin position="353"/>
        <end position="365"/>
    </location>
</feature>
<dbReference type="GO" id="GO:0006368">
    <property type="term" value="P:transcription elongation by RNA polymerase II"/>
    <property type="evidence" value="ECO:0007669"/>
    <property type="project" value="InterPro"/>
</dbReference>
<dbReference type="FunFam" id="3.10.110.10:FF:000026">
    <property type="entry name" value="Ubiquitin-conjugating enzyme E2 variant"/>
    <property type="match status" value="1"/>
</dbReference>
<evidence type="ECO:0000256" key="2">
    <source>
        <dbReference type="SAM" id="MobiDB-lite"/>
    </source>
</evidence>
<evidence type="ECO:0000313" key="5">
    <source>
        <dbReference type="Proteomes" id="UP001201812"/>
    </source>
</evidence>
<proteinExistence type="predicted"/>
<dbReference type="EMBL" id="JAKKPZ010000003">
    <property type="protein sequence ID" value="KAI1723760.1"/>
    <property type="molecule type" value="Genomic_DNA"/>
</dbReference>
<accession>A0AAD4RBP1</accession>
<name>A0AAD4RBP1_9BILA</name>
<dbReference type="PROSITE" id="PS50127">
    <property type="entry name" value="UBC_2"/>
    <property type="match status" value="1"/>
</dbReference>
<evidence type="ECO:0000256" key="1">
    <source>
        <dbReference type="ARBA" id="ARBA00022786"/>
    </source>
</evidence>
<dbReference type="GO" id="GO:0070449">
    <property type="term" value="C:elongin complex"/>
    <property type="evidence" value="ECO:0007669"/>
    <property type="project" value="InterPro"/>
</dbReference>